<gene>
    <name evidence="1" type="ORF">SAMN05421748_110131</name>
</gene>
<dbReference type="Proteomes" id="UP000219612">
    <property type="component" value="Unassembled WGS sequence"/>
</dbReference>
<keyword evidence="2" id="KW-1185">Reference proteome</keyword>
<sequence>MLTSIAQPVPNGLIAPTRVCRPAGDMSMPATPTTFPSRLIGTETEVISVSTPPTSYRYGSITFSAPVVLGIW</sequence>
<proteinExistence type="predicted"/>
<name>A0A285IQ23_9ACTN</name>
<accession>A0A285IQ23</accession>
<reference evidence="1 2" key="1">
    <citation type="submission" date="2017-09" db="EMBL/GenBank/DDBJ databases">
        <authorList>
            <person name="Ehlers B."/>
            <person name="Leendertz F.H."/>
        </authorList>
    </citation>
    <scope>NUCLEOTIDE SEQUENCE [LARGE SCALE GENOMIC DNA]</scope>
    <source>
        <strain evidence="1 2">CGMCC 4.6857</strain>
    </source>
</reference>
<organism evidence="1 2">
    <name type="scientific">Paractinoplanes atraurantiacus</name>
    <dbReference type="NCBI Taxonomy" id="1036182"/>
    <lineage>
        <taxon>Bacteria</taxon>
        <taxon>Bacillati</taxon>
        <taxon>Actinomycetota</taxon>
        <taxon>Actinomycetes</taxon>
        <taxon>Micromonosporales</taxon>
        <taxon>Micromonosporaceae</taxon>
        <taxon>Paractinoplanes</taxon>
    </lineage>
</organism>
<evidence type="ECO:0000313" key="2">
    <source>
        <dbReference type="Proteomes" id="UP000219612"/>
    </source>
</evidence>
<dbReference type="AlphaFoldDB" id="A0A285IQ23"/>
<protein>
    <submittedName>
        <fullName evidence="1">Uncharacterized protein</fullName>
    </submittedName>
</protein>
<dbReference type="EMBL" id="OBDY01000010">
    <property type="protein sequence ID" value="SNY49797.1"/>
    <property type="molecule type" value="Genomic_DNA"/>
</dbReference>
<evidence type="ECO:0000313" key="1">
    <source>
        <dbReference type="EMBL" id="SNY49797.1"/>
    </source>
</evidence>